<evidence type="ECO:0000313" key="1">
    <source>
        <dbReference type="EMBL" id="EHM41203.1"/>
    </source>
</evidence>
<reference evidence="1 2" key="1">
    <citation type="submission" date="2011-08" db="EMBL/GenBank/DDBJ databases">
        <authorList>
            <person name="Weinstock G."/>
            <person name="Sodergren E."/>
            <person name="Clifton S."/>
            <person name="Fulton L."/>
            <person name="Fulton B."/>
            <person name="Courtney L."/>
            <person name="Fronick C."/>
            <person name="Harrison M."/>
            <person name="Strong C."/>
            <person name="Farmer C."/>
            <person name="Delahaunty K."/>
            <person name="Markovic C."/>
            <person name="Hall O."/>
            <person name="Minx P."/>
            <person name="Tomlinson C."/>
            <person name="Mitreva M."/>
            <person name="Hou S."/>
            <person name="Chen J."/>
            <person name="Wollam A."/>
            <person name="Pepin K.H."/>
            <person name="Johnson M."/>
            <person name="Bhonagiri V."/>
            <person name="Zhang X."/>
            <person name="Suruliraj S."/>
            <person name="Warren W."/>
            <person name="Chinwalla A."/>
            <person name="Mardis E.R."/>
            <person name="Wilson R.K."/>
        </authorList>
    </citation>
    <scope>NUCLEOTIDE SEQUENCE [LARGE SCALE GENOMIC DNA]</scope>
    <source>
        <strain evidence="1 2">ATCC 51873</strain>
    </source>
</reference>
<protein>
    <submittedName>
        <fullName evidence="1">Uncharacterized protein</fullName>
    </submittedName>
</protein>
<proteinExistence type="predicted"/>
<sequence length="43" mass="4905">MRGKSIGPKPSTIKTNPKAIQIVEFIYLSECRQNQKTSKKKAR</sequence>
<comment type="caution">
    <text evidence="1">The sequence shown here is derived from an EMBL/GenBank/DDBJ whole genome shotgun (WGS) entry which is preliminary data.</text>
</comment>
<organism evidence="1 2">
    <name type="scientific">Hafnia alvei ATCC 51873</name>
    <dbReference type="NCBI Taxonomy" id="1002364"/>
    <lineage>
        <taxon>Bacteria</taxon>
        <taxon>Pseudomonadati</taxon>
        <taxon>Pseudomonadota</taxon>
        <taxon>Gammaproteobacteria</taxon>
        <taxon>Enterobacterales</taxon>
        <taxon>Hafniaceae</taxon>
        <taxon>Hafnia</taxon>
    </lineage>
</organism>
<dbReference type="HOGENOM" id="CLU_3234306_0_0_6"/>
<evidence type="ECO:0000313" key="2">
    <source>
        <dbReference type="Proteomes" id="UP000005959"/>
    </source>
</evidence>
<dbReference type="Proteomes" id="UP000005959">
    <property type="component" value="Unassembled WGS sequence"/>
</dbReference>
<dbReference type="AlphaFoldDB" id="G9Y8U0"/>
<dbReference type="EMBL" id="AGCI01000069">
    <property type="protein sequence ID" value="EHM41203.1"/>
    <property type="molecule type" value="Genomic_DNA"/>
</dbReference>
<gene>
    <name evidence="1" type="ORF">HMPREF0454_02963</name>
</gene>
<accession>G9Y8U0</accession>
<name>G9Y8U0_HAFAL</name>